<dbReference type="EMBL" id="JAUZVV010000002">
    <property type="protein sequence ID" value="MDT3317810.1"/>
    <property type="molecule type" value="Genomic_DNA"/>
</dbReference>
<name>A0ABU3GE48_9MICO</name>
<proteinExistence type="predicted"/>
<reference evidence="2 3" key="1">
    <citation type="submission" date="2023-08" db="EMBL/GenBank/DDBJ databases">
        <title>Microbacterium aquilitoris sp. nov. and Microbacterium gwkjibeachense sp. nov., isolated from beach.</title>
        <authorList>
            <person name="Lee S.D."/>
            <person name="Yang H."/>
            <person name="Kim I."/>
        </authorList>
    </citation>
    <scope>NUCLEOTIDE SEQUENCE [LARGE SCALE GENOMIC DNA]</scope>
    <source>
        <strain evidence="2 3">KSW4-11</strain>
    </source>
</reference>
<dbReference type="RefSeq" id="WP_311862835.1">
    <property type="nucleotide sequence ID" value="NZ_JAUZVV010000002.1"/>
</dbReference>
<gene>
    <name evidence="2" type="ORF">Q9S71_13365</name>
</gene>
<protein>
    <submittedName>
        <fullName evidence="2">Uncharacterized protein</fullName>
    </submittedName>
</protein>
<organism evidence="2 3">
    <name type="scientific">Microbacterium gawkjiense</name>
    <dbReference type="NCBI Taxonomy" id="3067309"/>
    <lineage>
        <taxon>Bacteria</taxon>
        <taxon>Bacillati</taxon>
        <taxon>Actinomycetota</taxon>
        <taxon>Actinomycetes</taxon>
        <taxon>Micrococcales</taxon>
        <taxon>Microbacteriaceae</taxon>
        <taxon>Microbacterium</taxon>
    </lineage>
</organism>
<evidence type="ECO:0000313" key="3">
    <source>
        <dbReference type="Proteomes" id="UP001251849"/>
    </source>
</evidence>
<keyword evidence="3" id="KW-1185">Reference proteome</keyword>
<feature type="region of interest" description="Disordered" evidence="1">
    <location>
        <begin position="1"/>
        <end position="49"/>
    </location>
</feature>
<comment type="caution">
    <text evidence="2">The sequence shown here is derived from an EMBL/GenBank/DDBJ whole genome shotgun (WGS) entry which is preliminary data.</text>
</comment>
<evidence type="ECO:0000313" key="2">
    <source>
        <dbReference type="EMBL" id="MDT3317810.1"/>
    </source>
</evidence>
<accession>A0ABU3GE48</accession>
<dbReference type="Proteomes" id="UP001251849">
    <property type="component" value="Unassembled WGS sequence"/>
</dbReference>
<sequence>MTGDDRSTDDNAYEGPDVELPTHDGAVPGGVPPFGHPVHSDEHQDARED</sequence>
<evidence type="ECO:0000256" key="1">
    <source>
        <dbReference type="SAM" id="MobiDB-lite"/>
    </source>
</evidence>
<feature type="compositionally biased region" description="Basic and acidic residues" evidence="1">
    <location>
        <begin position="38"/>
        <end position="49"/>
    </location>
</feature>